<dbReference type="WBParaSite" id="PTRK_0000218000.1">
    <property type="protein sequence ID" value="PTRK_0000218000.1"/>
    <property type="gene ID" value="PTRK_0000218000"/>
</dbReference>
<feature type="chain" id="PRO_5005891125" evidence="1">
    <location>
        <begin position="20"/>
        <end position="172"/>
    </location>
</feature>
<feature type="domain" description="SCP" evidence="2">
    <location>
        <begin position="25"/>
        <end position="156"/>
    </location>
</feature>
<dbReference type="FunFam" id="3.40.33.10:FF:000002">
    <property type="entry name" value="Golgi-associated plant pathogenesis-related protein 1"/>
    <property type="match status" value="1"/>
</dbReference>
<sequence>MQFFIIIATVATVLNNCYGEIDKKSFIAEVYKKSNCLRAAHDAPAMKVDSALEAQAQKYADKLLSDGKGLVHSKSGGKYGENLAWGSSDKVGNIAADGWYDEVKDYNFGRPGFGMKTGHFTQLVWKASTSVGCGVASGKNGIFTVCQYKPPGNFGNKYKENVVKSKSGKPKC</sequence>
<evidence type="ECO:0000313" key="3">
    <source>
        <dbReference type="Proteomes" id="UP000038045"/>
    </source>
</evidence>
<keyword evidence="3" id="KW-1185">Reference proteome</keyword>
<dbReference type="Pfam" id="PF00188">
    <property type="entry name" value="CAP"/>
    <property type="match status" value="1"/>
</dbReference>
<reference evidence="4" key="1">
    <citation type="submission" date="2017-02" db="UniProtKB">
        <authorList>
            <consortium name="WormBaseParasite"/>
        </authorList>
    </citation>
    <scope>IDENTIFICATION</scope>
</reference>
<dbReference type="PANTHER" id="PTHR10334">
    <property type="entry name" value="CYSTEINE-RICH SECRETORY PROTEIN-RELATED"/>
    <property type="match status" value="1"/>
</dbReference>
<feature type="signal peptide" evidence="1">
    <location>
        <begin position="1"/>
        <end position="19"/>
    </location>
</feature>
<dbReference type="Proteomes" id="UP000038045">
    <property type="component" value="Unplaced"/>
</dbReference>
<evidence type="ECO:0000259" key="2">
    <source>
        <dbReference type="SMART" id="SM00198"/>
    </source>
</evidence>
<accession>A0A0N4Z578</accession>
<keyword evidence="1" id="KW-0732">Signal</keyword>
<dbReference type="SUPFAM" id="SSF55797">
    <property type="entry name" value="PR-1-like"/>
    <property type="match status" value="1"/>
</dbReference>
<dbReference type="PROSITE" id="PS01009">
    <property type="entry name" value="CRISP_1"/>
    <property type="match status" value="1"/>
</dbReference>
<name>A0A0N4Z578_PARTI</name>
<evidence type="ECO:0000313" key="4">
    <source>
        <dbReference type="WBParaSite" id="PTRK_0000218000.1"/>
    </source>
</evidence>
<dbReference type="InterPro" id="IPR014044">
    <property type="entry name" value="CAP_dom"/>
</dbReference>
<dbReference type="InterPro" id="IPR001283">
    <property type="entry name" value="CRISP-related"/>
</dbReference>
<dbReference type="InterPro" id="IPR035940">
    <property type="entry name" value="CAP_sf"/>
</dbReference>
<dbReference type="SMART" id="SM00198">
    <property type="entry name" value="SCP"/>
    <property type="match status" value="1"/>
</dbReference>
<dbReference type="InterPro" id="IPR018244">
    <property type="entry name" value="Allrgn_V5/Tpx1_CS"/>
</dbReference>
<evidence type="ECO:0000256" key="1">
    <source>
        <dbReference type="SAM" id="SignalP"/>
    </source>
</evidence>
<dbReference type="CDD" id="cd05382">
    <property type="entry name" value="CAP_GAPR1-like"/>
    <property type="match status" value="1"/>
</dbReference>
<dbReference type="Gene3D" id="3.40.33.10">
    <property type="entry name" value="CAP"/>
    <property type="match status" value="1"/>
</dbReference>
<dbReference type="AlphaFoldDB" id="A0A0N4Z578"/>
<protein>
    <submittedName>
        <fullName evidence="4">SCP domain-containing protein</fullName>
    </submittedName>
</protein>
<dbReference type="PRINTS" id="PR00838">
    <property type="entry name" value="V5ALLERGEN"/>
</dbReference>
<dbReference type="STRING" id="131310.A0A0N4Z578"/>
<dbReference type="PRINTS" id="PR00837">
    <property type="entry name" value="V5TPXLIKE"/>
</dbReference>
<dbReference type="GO" id="GO:0005576">
    <property type="term" value="C:extracellular region"/>
    <property type="evidence" value="ECO:0007669"/>
    <property type="project" value="InterPro"/>
</dbReference>
<proteinExistence type="predicted"/>
<dbReference type="InterPro" id="IPR002413">
    <property type="entry name" value="V5_allergen-like"/>
</dbReference>
<organism evidence="3 4">
    <name type="scientific">Parastrongyloides trichosuri</name>
    <name type="common">Possum-specific nematode worm</name>
    <dbReference type="NCBI Taxonomy" id="131310"/>
    <lineage>
        <taxon>Eukaryota</taxon>
        <taxon>Metazoa</taxon>
        <taxon>Ecdysozoa</taxon>
        <taxon>Nematoda</taxon>
        <taxon>Chromadorea</taxon>
        <taxon>Rhabditida</taxon>
        <taxon>Tylenchina</taxon>
        <taxon>Panagrolaimomorpha</taxon>
        <taxon>Strongyloidoidea</taxon>
        <taxon>Strongyloididae</taxon>
        <taxon>Parastrongyloides</taxon>
    </lineage>
</organism>
<dbReference type="InterPro" id="IPR034113">
    <property type="entry name" value="SCP_GAPR1-like"/>
</dbReference>